<sequence length="540" mass="63195">MSKPTPQYLKWTDVEPTFLQNFQTSILHFIDFEFANSYNAIPKTNEIGISTVSLSNPAEHDSFHVIIRCKKSDKYTFRIHGINSNSLIYPTPGVGFSQFIDYMSKYSGLKIFVVKDEKVGGGDVKVMNSIFKTSDIQYTILTHHMLISCILHHFNVEFDEFSIKGEVNMFYKHLHVSEKCEYHTKLDKKFHCALSDARNTALTVFASLKALCNELVFHNTELIPFYEVPKFDMSDGSSFVLCFCNTFGTRNSVYEILMEEVTYQNGKLIECEKDEMCFEHFVPPQVKGQAHPEIYEKLTSAYPDVENHNEKAFENVSQYLKDHSGMYLVNFGFVYKETDFDFSEMYLKTKLAMCKILYAQCGGKGKFSDLIFYNKIEELGDAILVSQKEKEKTKEFVCNIHKKTEFEKSCVCEVKEKYLRGLEEFAKHREICEQLGKDMKIFFEEVRKLKEKEKKKWEENKEKKLQISEQKKEEEKKSTFQKEGSKTKEKGQQKTQKRESRKQRKLNREKIELRLLKDLQKGNTDDDINNEEEKSTDKKE</sequence>
<dbReference type="Proteomes" id="UP000014680">
    <property type="component" value="Unassembled WGS sequence"/>
</dbReference>
<feature type="region of interest" description="Disordered" evidence="3">
    <location>
        <begin position="467"/>
        <end position="540"/>
    </location>
</feature>
<dbReference type="RefSeq" id="XP_004255454.1">
    <property type="nucleotide sequence ID" value="XM_004255406.1"/>
</dbReference>
<protein>
    <recommendedName>
        <fullName evidence="4">Maelstrom domain-containing protein</fullName>
    </recommendedName>
</protein>
<proteinExistence type="inferred from homology"/>
<dbReference type="SUPFAM" id="SSF53098">
    <property type="entry name" value="Ribonuclease H-like"/>
    <property type="match status" value="1"/>
</dbReference>
<organism evidence="5 6">
    <name type="scientific">Entamoeba invadens IP1</name>
    <dbReference type="NCBI Taxonomy" id="370355"/>
    <lineage>
        <taxon>Eukaryota</taxon>
        <taxon>Amoebozoa</taxon>
        <taxon>Evosea</taxon>
        <taxon>Archamoebae</taxon>
        <taxon>Mastigamoebida</taxon>
        <taxon>Entamoebidae</taxon>
        <taxon>Entamoeba</taxon>
    </lineage>
</organism>
<gene>
    <name evidence="5" type="ORF">EIN_193220</name>
</gene>
<reference evidence="5 6" key="1">
    <citation type="submission" date="2012-10" db="EMBL/GenBank/DDBJ databases">
        <authorList>
            <person name="Zafar N."/>
            <person name="Inman J."/>
            <person name="Hall N."/>
            <person name="Lorenzi H."/>
            <person name="Caler E."/>
        </authorList>
    </citation>
    <scope>NUCLEOTIDE SEQUENCE [LARGE SCALE GENOMIC DNA]</scope>
    <source>
        <strain evidence="5 6">IP1</strain>
    </source>
</reference>
<feature type="domain" description="Maelstrom" evidence="4">
    <location>
        <begin position="128"/>
        <end position="213"/>
    </location>
</feature>
<evidence type="ECO:0000256" key="1">
    <source>
        <dbReference type="ARBA" id="ARBA00007057"/>
    </source>
</evidence>
<name>A0A0A1U9G7_ENTIV</name>
<dbReference type="GO" id="GO:0003676">
    <property type="term" value="F:nucleic acid binding"/>
    <property type="evidence" value="ECO:0007669"/>
    <property type="project" value="InterPro"/>
</dbReference>
<comment type="similarity">
    <text evidence="1">Belongs to the maelstrom family.</text>
</comment>
<feature type="compositionally biased region" description="Basic and acidic residues" evidence="3">
    <location>
        <begin position="531"/>
        <end position="540"/>
    </location>
</feature>
<keyword evidence="2" id="KW-0943">RNA-mediated gene silencing</keyword>
<dbReference type="InterPro" id="IPR036397">
    <property type="entry name" value="RNaseH_sf"/>
</dbReference>
<evidence type="ECO:0000313" key="6">
    <source>
        <dbReference type="Proteomes" id="UP000014680"/>
    </source>
</evidence>
<feature type="compositionally biased region" description="Basic and acidic residues" evidence="3">
    <location>
        <begin position="506"/>
        <end position="524"/>
    </location>
</feature>
<dbReference type="Pfam" id="PF13017">
    <property type="entry name" value="Maelstrom"/>
    <property type="match status" value="1"/>
</dbReference>
<dbReference type="Gene3D" id="3.30.420.10">
    <property type="entry name" value="Ribonuclease H-like superfamily/Ribonuclease H"/>
    <property type="match status" value="1"/>
</dbReference>
<dbReference type="InterPro" id="IPR012337">
    <property type="entry name" value="RNaseH-like_sf"/>
</dbReference>
<dbReference type="EMBL" id="KB206707">
    <property type="protein sequence ID" value="ELP88683.1"/>
    <property type="molecule type" value="Genomic_DNA"/>
</dbReference>
<dbReference type="GO" id="GO:0031047">
    <property type="term" value="P:regulatory ncRNA-mediated gene silencing"/>
    <property type="evidence" value="ECO:0007669"/>
    <property type="project" value="UniProtKB-KW"/>
</dbReference>
<keyword evidence="6" id="KW-1185">Reference proteome</keyword>
<dbReference type="KEGG" id="eiv:EIN_193220"/>
<evidence type="ECO:0000256" key="2">
    <source>
        <dbReference type="ARBA" id="ARBA00023158"/>
    </source>
</evidence>
<dbReference type="GO" id="GO:0060964">
    <property type="term" value="P:regulation of miRNA-mediated gene silencing"/>
    <property type="evidence" value="ECO:0007669"/>
    <property type="project" value="InterPro"/>
</dbReference>
<evidence type="ECO:0000259" key="4">
    <source>
        <dbReference type="Pfam" id="PF13017"/>
    </source>
</evidence>
<dbReference type="GeneID" id="14887660"/>
<feature type="compositionally biased region" description="Basic and acidic residues" evidence="3">
    <location>
        <begin position="467"/>
        <end position="498"/>
    </location>
</feature>
<accession>A0A0A1U9G7</accession>
<dbReference type="InterPro" id="IPR024970">
    <property type="entry name" value="Maelstrom"/>
</dbReference>
<dbReference type="AlphaFoldDB" id="A0A0A1U9G7"/>
<evidence type="ECO:0000256" key="3">
    <source>
        <dbReference type="SAM" id="MobiDB-lite"/>
    </source>
</evidence>
<dbReference type="VEuPathDB" id="AmoebaDB:EIN_193220"/>
<evidence type="ECO:0000313" key="5">
    <source>
        <dbReference type="EMBL" id="ELP88683.1"/>
    </source>
</evidence>